<keyword evidence="1" id="KW-0812">Transmembrane</keyword>
<dbReference type="SUPFAM" id="SSF53474">
    <property type="entry name" value="alpha/beta-Hydrolases"/>
    <property type="match status" value="1"/>
</dbReference>
<dbReference type="AlphaFoldDB" id="A0A0F7KDS6"/>
<gene>
    <name evidence="3" type="ORF">AAW31_04910</name>
</gene>
<dbReference type="PATRIC" id="fig|44574.3.peg.1188"/>
<accession>A0A0F7KDS6</accession>
<feature type="domain" description="AB hydrolase-1" evidence="2">
    <location>
        <begin position="40"/>
        <end position="169"/>
    </location>
</feature>
<evidence type="ECO:0000313" key="4">
    <source>
        <dbReference type="Proteomes" id="UP000034156"/>
    </source>
</evidence>
<reference evidence="4" key="1">
    <citation type="submission" date="2015-05" db="EMBL/GenBank/DDBJ databases">
        <title>Draft genome of Nitrosomonas communis strain Nm2.</title>
        <authorList>
            <person name="Kozlowski J.A."/>
            <person name="Kits K.D."/>
            <person name="Stein L.Y."/>
        </authorList>
    </citation>
    <scope>NUCLEOTIDE SEQUENCE [LARGE SCALE GENOMIC DNA]</scope>
    <source>
        <strain evidence="4">Nm2</strain>
    </source>
</reference>
<keyword evidence="1" id="KW-1133">Transmembrane helix</keyword>
<evidence type="ECO:0000256" key="1">
    <source>
        <dbReference type="SAM" id="Phobius"/>
    </source>
</evidence>
<keyword evidence="4" id="KW-1185">Reference proteome</keyword>
<name>A0A0F7KDS6_9PROT</name>
<dbReference type="Proteomes" id="UP000034156">
    <property type="component" value="Chromosome"/>
</dbReference>
<organism evidence="3 4">
    <name type="scientific">Nitrosomonas communis</name>
    <dbReference type="NCBI Taxonomy" id="44574"/>
    <lineage>
        <taxon>Bacteria</taxon>
        <taxon>Pseudomonadati</taxon>
        <taxon>Pseudomonadota</taxon>
        <taxon>Betaproteobacteria</taxon>
        <taxon>Nitrosomonadales</taxon>
        <taxon>Nitrosomonadaceae</taxon>
        <taxon>Nitrosomonas</taxon>
    </lineage>
</organism>
<feature type="transmembrane region" description="Helical" evidence="1">
    <location>
        <begin position="17"/>
        <end position="35"/>
    </location>
</feature>
<evidence type="ECO:0000313" key="3">
    <source>
        <dbReference type="EMBL" id="AKH37293.1"/>
    </source>
</evidence>
<dbReference type="KEGG" id="nco:AAW31_04910"/>
<keyword evidence="1" id="KW-0472">Membrane</keyword>
<evidence type="ECO:0000259" key="2">
    <source>
        <dbReference type="Pfam" id="PF12697"/>
    </source>
</evidence>
<dbReference type="Gene3D" id="3.40.50.1820">
    <property type="entry name" value="alpha/beta hydrolase"/>
    <property type="match status" value="1"/>
</dbReference>
<sequence length="463" mass="52757">MLGMITVIFELEFTTQLISKIVIYIFICLSLVISMKKNLILFIHGLGSSGEEAWDNFPELVKADNQLSSHYELAFYDYPTSLFGLPFLKKMLKIQDLAEGLRTLINHKLSSYESIVLVCHSLGGLIAQKYLIDEVTNNRQLVVKKLLLYAVPNNGAGLASIADYFPWKHYHLKQLCKDSDLIRNLNADWFRHNLNNLLIIKYVVAGQDRCVDPLSARSYWGNPDVEMIPDKGHKNVAKPKNADDLTFRILRNFVAETNQVSTAGIKIESVKRLTTESNNQFGMELIISNQTRTSVWFSRTKIEGSLQQLGSAFGEWIAKLHYRIILPCKIDKEVLGDSEKGKIHGKAIQEDDKYGYEFYGDYEWVLTGATNWKIYLSMPTELHLPAEDKVALRFIFEKPKLEILEEQLEAGPYSSYNEFFGEWEICLFTDSNARVCFSGEGGHLIAFIANSITESRQKQHISA</sequence>
<reference evidence="3 4" key="2">
    <citation type="journal article" date="2016" name="Genome Announc.">
        <title>Genome Sequence of Nitrosomonas communis Strain Nm2, a Mesophilic Ammonia-Oxidizing Bacterium Isolated from Mediterranean Soil.</title>
        <authorList>
            <person name="Kozlowski J.A."/>
            <person name="Kits K.D."/>
            <person name="Stein L.Y."/>
        </authorList>
    </citation>
    <scope>NUCLEOTIDE SEQUENCE [LARGE SCALE GENOMIC DNA]</scope>
    <source>
        <strain evidence="3 4">Nm2</strain>
    </source>
</reference>
<proteinExistence type="predicted"/>
<dbReference type="InterPro" id="IPR000073">
    <property type="entry name" value="AB_hydrolase_1"/>
</dbReference>
<dbReference type="InterPro" id="IPR029058">
    <property type="entry name" value="AB_hydrolase_fold"/>
</dbReference>
<protein>
    <recommendedName>
        <fullName evidence="2">AB hydrolase-1 domain-containing protein</fullName>
    </recommendedName>
</protein>
<dbReference type="EMBL" id="CP011451">
    <property type="protein sequence ID" value="AKH37293.1"/>
    <property type="molecule type" value="Genomic_DNA"/>
</dbReference>
<dbReference type="Pfam" id="PF12697">
    <property type="entry name" value="Abhydrolase_6"/>
    <property type="match status" value="1"/>
</dbReference>